<name>A0A285SSW1_9BACL</name>
<accession>A0A285SSW1</accession>
<evidence type="ECO:0000313" key="1">
    <source>
        <dbReference type="EMBL" id="SOC11600.1"/>
    </source>
</evidence>
<dbReference type="Proteomes" id="UP000219636">
    <property type="component" value="Unassembled WGS sequence"/>
</dbReference>
<sequence length="197" mass="22619">MISLLNENNLNVEERRRALQRRDANDAYKKNATYSQKVNPMLQALEALLSGKQDKELNDEHILALIEEGLDAFDSIEYEGTPDEGHLGQSNLDVDNSNSYLQHLQSNKIALNEIQQTKSQIAATNEDNTPFEYERFNFRTFDTFTNRGITSNKQLELNLETIPFEKTYNIAIAKYNHHMQMVKSGFTFNQPKISLTA</sequence>
<dbReference type="EMBL" id="OBMQ01000006">
    <property type="protein sequence ID" value="SOC11600.1"/>
    <property type="molecule type" value="Genomic_DNA"/>
</dbReference>
<protein>
    <submittedName>
        <fullName evidence="1">Uncharacterized protein</fullName>
    </submittedName>
</protein>
<proteinExistence type="predicted"/>
<dbReference type="AlphaFoldDB" id="A0A285SSW1"/>
<keyword evidence="2" id="KW-1185">Reference proteome</keyword>
<organism evidence="1 2">
    <name type="scientific">Ureibacillus xyleni</name>
    <dbReference type="NCBI Taxonomy" id="614648"/>
    <lineage>
        <taxon>Bacteria</taxon>
        <taxon>Bacillati</taxon>
        <taxon>Bacillota</taxon>
        <taxon>Bacilli</taxon>
        <taxon>Bacillales</taxon>
        <taxon>Caryophanaceae</taxon>
        <taxon>Ureibacillus</taxon>
    </lineage>
</organism>
<dbReference type="RefSeq" id="WP_141396960.1">
    <property type="nucleotide sequence ID" value="NZ_OBMQ01000006.1"/>
</dbReference>
<dbReference type="OrthoDB" id="292377at2"/>
<reference evidence="2" key="1">
    <citation type="submission" date="2017-08" db="EMBL/GenBank/DDBJ databases">
        <authorList>
            <person name="Varghese N."/>
            <person name="Submissions S."/>
        </authorList>
    </citation>
    <scope>NUCLEOTIDE SEQUENCE [LARGE SCALE GENOMIC DNA]</scope>
    <source>
        <strain evidence="2">JC22</strain>
    </source>
</reference>
<evidence type="ECO:0000313" key="2">
    <source>
        <dbReference type="Proteomes" id="UP000219636"/>
    </source>
</evidence>
<gene>
    <name evidence="1" type="ORF">SAMN05880501_106227</name>
</gene>